<dbReference type="GO" id="GO:0005886">
    <property type="term" value="C:plasma membrane"/>
    <property type="evidence" value="ECO:0007669"/>
    <property type="project" value="UniProtKB-SubCell"/>
</dbReference>
<dbReference type="PANTHER" id="PTHR43099:SF4">
    <property type="entry name" value="INTEGRAL MEMBRANE PROTEIN"/>
    <property type="match status" value="1"/>
</dbReference>
<evidence type="ECO:0008006" key="17">
    <source>
        <dbReference type="Google" id="ProtNLM"/>
    </source>
</evidence>
<dbReference type="Pfam" id="PF00571">
    <property type="entry name" value="CBS"/>
    <property type="match status" value="2"/>
</dbReference>
<evidence type="ECO:0000256" key="3">
    <source>
        <dbReference type="ARBA" id="ARBA00022475"/>
    </source>
</evidence>
<organism evidence="15 16">
    <name type="scientific">Scardovia wiggsiae F0424</name>
    <dbReference type="NCBI Taxonomy" id="857290"/>
    <lineage>
        <taxon>Bacteria</taxon>
        <taxon>Bacillati</taxon>
        <taxon>Actinomycetota</taxon>
        <taxon>Actinomycetes</taxon>
        <taxon>Bifidobacteriales</taxon>
        <taxon>Bifidobacteriaceae</taxon>
        <taxon>Scardovia</taxon>
    </lineage>
</organism>
<comment type="similarity">
    <text evidence="2">Belongs to the UPF0053 family.</text>
</comment>
<dbReference type="PROSITE" id="PS51371">
    <property type="entry name" value="CBS"/>
    <property type="match status" value="2"/>
</dbReference>
<evidence type="ECO:0000256" key="4">
    <source>
        <dbReference type="ARBA" id="ARBA00022692"/>
    </source>
</evidence>
<feature type="transmembrane region" description="Helical" evidence="12">
    <location>
        <begin position="59"/>
        <end position="83"/>
    </location>
</feature>
<dbReference type="SMART" id="SM00116">
    <property type="entry name" value="CBS"/>
    <property type="match status" value="2"/>
</dbReference>
<evidence type="ECO:0000259" key="14">
    <source>
        <dbReference type="PROSITE" id="PS51846"/>
    </source>
</evidence>
<dbReference type="InterPro" id="IPR016169">
    <property type="entry name" value="FAD-bd_PCMH_sub2"/>
</dbReference>
<dbReference type="CDD" id="cd04590">
    <property type="entry name" value="CBS_pair_CorC_HlyC_assoc"/>
    <property type="match status" value="1"/>
</dbReference>
<evidence type="ECO:0000256" key="6">
    <source>
        <dbReference type="ARBA" id="ARBA00022989"/>
    </source>
</evidence>
<dbReference type="SUPFAM" id="SSF56176">
    <property type="entry name" value="FAD-binding/transporter-associated domain-like"/>
    <property type="match status" value="1"/>
</dbReference>
<dbReference type="EMBL" id="AGZS01000003">
    <property type="protein sequence ID" value="EJD64815.1"/>
    <property type="molecule type" value="Genomic_DNA"/>
</dbReference>
<dbReference type="InterPro" id="IPR002550">
    <property type="entry name" value="CNNM"/>
</dbReference>
<dbReference type="RefSeq" id="WP_007147754.1">
    <property type="nucleotide sequence ID" value="NZ_AKCI01000001.1"/>
</dbReference>
<feature type="transmembrane region" description="Helical" evidence="12">
    <location>
        <begin position="103"/>
        <end position="123"/>
    </location>
</feature>
<evidence type="ECO:0000256" key="1">
    <source>
        <dbReference type="ARBA" id="ARBA00004651"/>
    </source>
</evidence>
<dbReference type="InterPro" id="IPR044751">
    <property type="entry name" value="Ion_transp-like_CBS"/>
</dbReference>
<sequence length="473" mass="50878">MSSVWLDIIFIIIFMLIGSVFSGTEMALISLRTSQIEQLEQQDARGARVAKVAKDPNRFLSTVQLGVTLAGFLSASFGASAVAPYLAPVFVRWGVPAGFADGLSTVVLTIIISYFSIVISELTPKRIALQRPVEIARAVVPAVDAIATVCAPLIWLISKNINALVRILGFDPDETENAVSDDELRVLVSSNDQLGKDERVILDDVFDASETIVAEVMRPRADVTFIDGDMPLSEAARFVRDLPYSRYPVTGKDFDDVLGFVHVRDLLDIRDPHARTVADVTREGISLPGTSKILPSISLLRKRGIHLAIVIDEYGGTDGIVTLEDMTEELVGDIRDEYDLPEAGSNTAATAFHDGKLTVDGGITLEDFADISGIELEDGPYETLAGYMQAHTGELGFVGQELFVADPEVGNISHSTQEDEADRADPGGAGRAAGFTMAVTAVDGRRIQAIEVRLGPSRDPAQHAASPDAQQGN</sequence>
<feature type="transmembrane region" description="Helical" evidence="12">
    <location>
        <begin position="6"/>
        <end position="29"/>
    </location>
</feature>
<dbReference type="InterPro" id="IPR036318">
    <property type="entry name" value="FAD-bd_PCMH-like_sf"/>
</dbReference>
<evidence type="ECO:0000256" key="8">
    <source>
        <dbReference type="ARBA" id="ARBA00023136"/>
    </source>
</evidence>
<evidence type="ECO:0000313" key="15">
    <source>
        <dbReference type="EMBL" id="EJD64815.1"/>
    </source>
</evidence>
<dbReference type="SMART" id="SM01091">
    <property type="entry name" value="CorC_HlyC"/>
    <property type="match status" value="1"/>
</dbReference>
<dbReference type="AlphaFoldDB" id="J0D4B7"/>
<dbReference type="Proteomes" id="UP000006415">
    <property type="component" value="Unassembled WGS sequence"/>
</dbReference>
<dbReference type="Gene3D" id="3.30.465.10">
    <property type="match status" value="1"/>
</dbReference>
<comment type="subcellular location">
    <subcellularLocation>
        <location evidence="1">Cell membrane</location>
        <topology evidence="1">Multi-pass membrane protein</topology>
    </subcellularLocation>
</comment>
<keyword evidence="3" id="KW-1003">Cell membrane</keyword>
<keyword evidence="16" id="KW-1185">Reference proteome</keyword>
<keyword evidence="4 10" id="KW-0812">Transmembrane</keyword>
<dbReference type="Pfam" id="PF03471">
    <property type="entry name" value="CorC_HlyC"/>
    <property type="match status" value="1"/>
</dbReference>
<dbReference type="PROSITE" id="PS51846">
    <property type="entry name" value="CNNM"/>
    <property type="match status" value="1"/>
</dbReference>
<reference evidence="15 16" key="1">
    <citation type="submission" date="2012-01" db="EMBL/GenBank/DDBJ databases">
        <title>The Genome Sequence of Scardovia wiggsiae F0424.</title>
        <authorList>
            <consortium name="The Broad Institute Genome Sequencing Platform"/>
            <person name="Earl A."/>
            <person name="Ward D."/>
            <person name="Feldgarden M."/>
            <person name="Gevers D."/>
            <person name="Izard J."/>
            <person name="Ganesan A."/>
            <person name="Baranova O.V."/>
            <person name="Blanton J.M."/>
            <person name="Tanner A.C."/>
            <person name="Mathney J."/>
            <person name="Dewhirst F.E."/>
            <person name="Young S.K."/>
            <person name="Zeng Q."/>
            <person name="Gargeya S."/>
            <person name="Fitzgerald M."/>
            <person name="Haas B."/>
            <person name="Abouelleil A."/>
            <person name="Alvarado L."/>
            <person name="Arachchi H.M."/>
            <person name="Berlin A."/>
            <person name="Chapman S.B."/>
            <person name="Gearin G."/>
            <person name="Goldberg J."/>
            <person name="Griggs A."/>
            <person name="Gujja S."/>
            <person name="Hansen M."/>
            <person name="Heiman D."/>
            <person name="Howarth C."/>
            <person name="Larimer J."/>
            <person name="Lui A."/>
            <person name="MacDonald P.J.P."/>
            <person name="McCowen C."/>
            <person name="Montmayeur A."/>
            <person name="Murphy C."/>
            <person name="Neiman D."/>
            <person name="Pearson M."/>
            <person name="Priest M."/>
            <person name="Roberts A."/>
            <person name="Saif S."/>
            <person name="Shea T."/>
            <person name="Sisk P."/>
            <person name="Stolte C."/>
            <person name="Sykes S."/>
            <person name="Wortman J."/>
            <person name="Nusbaum C."/>
            <person name="Birren B."/>
        </authorList>
    </citation>
    <scope>NUCLEOTIDE SEQUENCE [LARGE SCALE GENOMIC DNA]</scope>
    <source>
        <strain evidence="15 16">F0424</strain>
    </source>
</reference>
<feature type="region of interest" description="Disordered" evidence="11">
    <location>
        <begin position="453"/>
        <end position="473"/>
    </location>
</feature>
<evidence type="ECO:0000256" key="7">
    <source>
        <dbReference type="ARBA" id="ARBA00023122"/>
    </source>
</evidence>
<keyword evidence="8 10" id="KW-0472">Membrane</keyword>
<comment type="caution">
    <text evidence="15">The sequence shown here is derived from an EMBL/GenBank/DDBJ whole genome shotgun (WGS) entry which is preliminary data.</text>
</comment>
<evidence type="ECO:0000256" key="9">
    <source>
        <dbReference type="PROSITE-ProRule" id="PRU00703"/>
    </source>
</evidence>
<gene>
    <name evidence="15" type="ORF">HMPREF9156_00690</name>
</gene>
<keyword evidence="6 10" id="KW-1133">Transmembrane helix</keyword>
<protein>
    <recommendedName>
        <fullName evidence="17">Hemolysin</fullName>
    </recommendedName>
</protein>
<dbReference type="Gene3D" id="3.10.580.10">
    <property type="entry name" value="CBS-domain"/>
    <property type="match status" value="1"/>
</dbReference>
<name>J0D4B7_9BIFI</name>
<evidence type="ECO:0000256" key="5">
    <source>
        <dbReference type="ARBA" id="ARBA00022737"/>
    </source>
</evidence>
<evidence type="ECO:0000256" key="12">
    <source>
        <dbReference type="SAM" id="Phobius"/>
    </source>
</evidence>
<dbReference type="InterPro" id="IPR046342">
    <property type="entry name" value="CBS_dom_sf"/>
</dbReference>
<evidence type="ECO:0000256" key="10">
    <source>
        <dbReference type="PROSITE-ProRule" id="PRU01193"/>
    </source>
</evidence>
<dbReference type="InterPro" id="IPR005170">
    <property type="entry name" value="Transptr-assoc_dom"/>
</dbReference>
<feature type="domain" description="CNNM transmembrane" evidence="14">
    <location>
        <begin position="1"/>
        <end position="198"/>
    </location>
</feature>
<dbReference type="InterPro" id="IPR051676">
    <property type="entry name" value="UPF0053_domain"/>
</dbReference>
<dbReference type="Pfam" id="PF01595">
    <property type="entry name" value="CNNM"/>
    <property type="match status" value="1"/>
</dbReference>
<dbReference type="eggNOG" id="COG1253">
    <property type="taxonomic scope" value="Bacteria"/>
</dbReference>
<dbReference type="HOGENOM" id="CLU_015237_4_0_11"/>
<dbReference type="STRING" id="857290.HMPREF9156_00690"/>
<proteinExistence type="inferred from homology"/>
<evidence type="ECO:0000256" key="2">
    <source>
        <dbReference type="ARBA" id="ARBA00006337"/>
    </source>
</evidence>
<feature type="transmembrane region" description="Helical" evidence="12">
    <location>
        <begin position="135"/>
        <end position="157"/>
    </location>
</feature>
<keyword evidence="7 9" id="KW-0129">CBS domain</keyword>
<feature type="domain" description="CBS" evidence="13">
    <location>
        <begin position="280"/>
        <end position="337"/>
    </location>
</feature>
<dbReference type="GO" id="GO:0050660">
    <property type="term" value="F:flavin adenine dinucleotide binding"/>
    <property type="evidence" value="ECO:0007669"/>
    <property type="project" value="InterPro"/>
</dbReference>
<dbReference type="OrthoDB" id="110231at2"/>
<feature type="domain" description="CBS" evidence="13">
    <location>
        <begin position="217"/>
        <end position="277"/>
    </location>
</feature>
<dbReference type="SUPFAM" id="SSF54631">
    <property type="entry name" value="CBS-domain pair"/>
    <property type="match status" value="1"/>
</dbReference>
<accession>J0D4B7</accession>
<evidence type="ECO:0000256" key="11">
    <source>
        <dbReference type="SAM" id="MobiDB-lite"/>
    </source>
</evidence>
<dbReference type="InterPro" id="IPR000644">
    <property type="entry name" value="CBS_dom"/>
</dbReference>
<keyword evidence="5" id="KW-0677">Repeat</keyword>
<evidence type="ECO:0000313" key="16">
    <source>
        <dbReference type="Proteomes" id="UP000006415"/>
    </source>
</evidence>
<dbReference type="PANTHER" id="PTHR43099">
    <property type="entry name" value="UPF0053 PROTEIN YRKA"/>
    <property type="match status" value="1"/>
</dbReference>
<evidence type="ECO:0000259" key="13">
    <source>
        <dbReference type="PROSITE" id="PS51371"/>
    </source>
</evidence>